<name>A0ABQ8IY86_DERPT</name>
<comment type="caution">
    <text evidence="1">The sequence shown here is derived from an EMBL/GenBank/DDBJ whole genome shotgun (WGS) entry which is preliminary data.</text>
</comment>
<protein>
    <submittedName>
        <fullName evidence="1">Uncharacterized protein</fullName>
    </submittedName>
</protein>
<accession>A0ABQ8IY86</accession>
<dbReference type="Proteomes" id="UP000887458">
    <property type="component" value="Unassembled WGS sequence"/>
</dbReference>
<dbReference type="EMBL" id="NJHN03000099">
    <property type="protein sequence ID" value="KAH9415278.1"/>
    <property type="molecule type" value="Genomic_DNA"/>
</dbReference>
<proteinExistence type="predicted"/>
<evidence type="ECO:0000313" key="1">
    <source>
        <dbReference type="EMBL" id="KAH9415278.1"/>
    </source>
</evidence>
<keyword evidence="2" id="KW-1185">Reference proteome</keyword>
<reference evidence="1 2" key="1">
    <citation type="journal article" date="2018" name="J. Allergy Clin. Immunol.">
        <title>High-quality assembly of Dermatophagoides pteronyssinus genome and transcriptome reveals a wide range of novel allergens.</title>
        <authorList>
            <person name="Liu X.Y."/>
            <person name="Yang K.Y."/>
            <person name="Wang M.Q."/>
            <person name="Kwok J.S."/>
            <person name="Zeng X."/>
            <person name="Yang Z."/>
            <person name="Xiao X.J."/>
            <person name="Lau C.P."/>
            <person name="Li Y."/>
            <person name="Huang Z.M."/>
            <person name="Ba J.G."/>
            <person name="Yim A.K."/>
            <person name="Ouyang C.Y."/>
            <person name="Ngai S.M."/>
            <person name="Chan T.F."/>
            <person name="Leung E.L."/>
            <person name="Liu L."/>
            <person name="Liu Z.G."/>
            <person name="Tsui S.K."/>
        </authorList>
    </citation>
    <scope>NUCLEOTIDE SEQUENCE [LARGE SCALE GENOMIC DNA]</scope>
    <source>
        <strain evidence="1">Derp</strain>
    </source>
</reference>
<gene>
    <name evidence="1" type="ORF">DERP_006372</name>
</gene>
<reference evidence="1 2" key="2">
    <citation type="journal article" date="2022" name="Mol. Biol. Evol.">
        <title>Comparative Genomics Reveals Insights into the Divergent Evolution of Astigmatic Mites and Household Pest Adaptations.</title>
        <authorList>
            <person name="Xiong Q."/>
            <person name="Wan A.T."/>
            <person name="Liu X."/>
            <person name="Fung C.S."/>
            <person name="Xiao X."/>
            <person name="Malainual N."/>
            <person name="Hou J."/>
            <person name="Wang L."/>
            <person name="Wang M."/>
            <person name="Yang K.Y."/>
            <person name="Cui Y."/>
            <person name="Leung E.L."/>
            <person name="Nong W."/>
            <person name="Shin S.K."/>
            <person name="Au S.W."/>
            <person name="Jeong K.Y."/>
            <person name="Chew F.T."/>
            <person name="Hui J.H."/>
            <person name="Leung T.F."/>
            <person name="Tungtrongchitr A."/>
            <person name="Zhong N."/>
            <person name="Liu Z."/>
            <person name="Tsui S.K."/>
        </authorList>
    </citation>
    <scope>NUCLEOTIDE SEQUENCE [LARGE SCALE GENOMIC DNA]</scope>
    <source>
        <strain evidence="1">Derp</strain>
    </source>
</reference>
<organism evidence="1 2">
    <name type="scientific">Dermatophagoides pteronyssinus</name>
    <name type="common">European house dust mite</name>
    <dbReference type="NCBI Taxonomy" id="6956"/>
    <lineage>
        <taxon>Eukaryota</taxon>
        <taxon>Metazoa</taxon>
        <taxon>Ecdysozoa</taxon>
        <taxon>Arthropoda</taxon>
        <taxon>Chelicerata</taxon>
        <taxon>Arachnida</taxon>
        <taxon>Acari</taxon>
        <taxon>Acariformes</taxon>
        <taxon>Sarcoptiformes</taxon>
        <taxon>Astigmata</taxon>
        <taxon>Psoroptidia</taxon>
        <taxon>Analgoidea</taxon>
        <taxon>Pyroglyphidae</taxon>
        <taxon>Dermatophagoidinae</taxon>
        <taxon>Dermatophagoides</taxon>
    </lineage>
</organism>
<sequence length="88" mass="9677">MTIGQMRFFQEIEKKEYSEYENIDSLDSSILLILLSILSSSGKINVICVCILCIAAKQQTLSNESSGSGDSWLCSLSWFSGGDSQAEK</sequence>
<evidence type="ECO:0000313" key="2">
    <source>
        <dbReference type="Proteomes" id="UP000887458"/>
    </source>
</evidence>